<evidence type="ECO:0000313" key="3">
    <source>
        <dbReference type="Proteomes" id="UP001156694"/>
    </source>
</evidence>
<feature type="transmembrane region" description="Helical" evidence="1">
    <location>
        <begin position="109"/>
        <end position="130"/>
    </location>
</feature>
<reference evidence="3" key="1">
    <citation type="journal article" date="2019" name="Int. J. Syst. Evol. Microbiol.">
        <title>The Global Catalogue of Microorganisms (GCM) 10K type strain sequencing project: providing services to taxonomists for standard genome sequencing and annotation.</title>
        <authorList>
            <consortium name="The Broad Institute Genomics Platform"/>
            <consortium name="The Broad Institute Genome Sequencing Center for Infectious Disease"/>
            <person name="Wu L."/>
            <person name="Ma J."/>
        </authorList>
    </citation>
    <scope>NUCLEOTIDE SEQUENCE [LARGE SCALE GENOMIC DNA]</scope>
    <source>
        <strain evidence="3">NBRC 110140</strain>
    </source>
</reference>
<feature type="transmembrane region" description="Helical" evidence="1">
    <location>
        <begin position="71"/>
        <end position="97"/>
    </location>
</feature>
<dbReference type="RefSeq" id="WP_284377255.1">
    <property type="nucleotide sequence ID" value="NZ_BSNN01000003.1"/>
</dbReference>
<gene>
    <name evidence="2" type="ORF">GCM10007939_14150</name>
</gene>
<feature type="transmembrane region" description="Helical" evidence="1">
    <location>
        <begin position="313"/>
        <end position="337"/>
    </location>
</feature>
<evidence type="ECO:0000256" key="1">
    <source>
        <dbReference type="SAM" id="Phobius"/>
    </source>
</evidence>
<dbReference type="Proteomes" id="UP001156694">
    <property type="component" value="Unassembled WGS sequence"/>
</dbReference>
<organism evidence="2 3">
    <name type="scientific">Amylibacter marinus</name>
    <dbReference type="NCBI Taxonomy" id="1475483"/>
    <lineage>
        <taxon>Bacteria</taxon>
        <taxon>Pseudomonadati</taxon>
        <taxon>Pseudomonadota</taxon>
        <taxon>Alphaproteobacteria</taxon>
        <taxon>Rhodobacterales</taxon>
        <taxon>Paracoccaceae</taxon>
        <taxon>Amylibacter</taxon>
    </lineage>
</organism>
<name>A0ABQ5VVC6_9RHOB</name>
<protein>
    <recommendedName>
        <fullName evidence="4">DUF898 domain-containing protein</fullName>
    </recommendedName>
</protein>
<dbReference type="Pfam" id="PF05987">
    <property type="entry name" value="DUF898"/>
    <property type="match status" value="1"/>
</dbReference>
<feature type="transmembrane region" description="Helical" evidence="1">
    <location>
        <begin position="254"/>
        <end position="274"/>
    </location>
</feature>
<keyword evidence="1" id="KW-0812">Transmembrane</keyword>
<keyword evidence="1" id="KW-0472">Membrane</keyword>
<dbReference type="EMBL" id="BSNN01000003">
    <property type="protein sequence ID" value="GLQ35132.1"/>
    <property type="molecule type" value="Genomic_DNA"/>
</dbReference>
<sequence>MQDIENNQFKVAYNGRKGPLFKIGLMTGLFTLLTLGIYRFWARTRVRKYMWSAIAPNEHSLEYTGTGLEKFLGFLIAVAVLAVYLGIFQLLLAFFGYSLFTQAETPGAVLVQQLIFYLAILVTLPLIYYAQYRARRYVLSRTRWQGIRFGAEAAAWGYVKLALKNLFVTVITLGILLPRQTFNLEKYRIDRSWYGNAQFAQEGTWKMLLPAMKQTYIGMAITLLGVILIGFGGYNTYTSGSFGDESGEGIGSMVFGFTVISLGYSWWLVGFQIYQVASWRILANHKTLGQAVTFESKVDTADVILAKVFGGMLAGFVALIVAAIFGGILGFALYGIFNSLDEAVGPQSGELRVALGTLLGYIIFFVAFGAIALVSIAQPILRNFASTLTIQNADQLAKIGQREGDDFVEAEGFADALDVGAAI</sequence>
<dbReference type="InterPro" id="IPR010295">
    <property type="entry name" value="DUF898"/>
</dbReference>
<keyword evidence="1" id="KW-1133">Transmembrane helix</keyword>
<evidence type="ECO:0008006" key="4">
    <source>
        <dbReference type="Google" id="ProtNLM"/>
    </source>
</evidence>
<comment type="caution">
    <text evidence="2">The sequence shown here is derived from an EMBL/GenBank/DDBJ whole genome shotgun (WGS) entry which is preliminary data.</text>
</comment>
<feature type="transmembrane region" description="Helical" evidence="1">
    <location>
        <begin position="357"/>
        <end position="377"/>
    </location>
</feature>
<feature type="transmembrane region" description="Helical" evidence="1">
    <location>
        <begin position="216"/>
        <end position="234"/>
    </location>
</feature>
<evidence type="ECO:0000313" key="2">
    <source>
        <dbReference type="EMBL" id="GLQ35132.1"/>
    </source>
</evidence>
<proteinExistence type="predicted"/>
<accession>A0ABQ5VVC6</accession>
<feature type="transmembrane region" description="Helical" evidence="1">
    <location>
        <begin position="20"/>
        <end position="41"/>
    </location>
</feature>
<keyword evidence="3" id="KW-1185">Reference proteome</keyword>